<dbReference type="InterPro" id="IPR017942">
    <property type="entry name" value="Lipid-bd_serum_glycop_N"/>
</dbReference>
<feature type="domain" description="Lipid-binding serum glycoprotein N-terminal" evidence="5">
    <location>
        <begin position="36"/>
        <end position="261"/>
    </location>
</feature>
<reference evidence="7" key="1">
    <citation type="submission" date="2023-03" db="EMBL/GenBank/DDBJ databases">
        <authorList>
            <person name="Steffen K."/>
            <person name="Cardenas P."/>
        </authorList>
    </citation>
    <scope>NUCLEOTIDE SEQUENCE</scope>
</reference>
<dbReference type="Proteomes" id="UP001174909">
    <property type="component" value="Unassembled WGS sequence"/>
</dbReference>
<dbReference type="InterPro" id="IPR001124">
    <property type="entry name" value="Lipid-bd_serum_glycop_C"/>
</dbReference>
<dbReference type="EMBL" id="CASHTH010004078">
    <property type="protein sequence ID" value="CAI8053216.1"/>
    <property type="molecule type" value="Genomic_DNA"/>
</dbReference>
<dbReference type="Pfam" id="PF02886">
    <property type="entry name" value="LBP_BPI_CETP_C"/>
    <property type="match status" value="1"/>
</dbReference>
<dbReference type="AlphaFoldDB" id="A0AA35XI51"/>
<keyword evidence="8" id="KW-1185">Reference proteome</keyword>
<proteinExistence type="inferred from homology"/>
<dbReference type="PANTHER" id="PTHR10504">
    <property type="entry name" value="BACTERICIDAL PERMEABILITY-INCREASING BPI PROTEIN-RELATED"/>
    <property type="match status" value="1"/>
</dbReference>
<sequence>MLKMKPISSWLTALLLLTSAMPGSSGSLFSQEPGFRVTFTKKGLDYVFGPVLRDGLLQLSIPDIQEENKVKVVGKVKYYLTEITVGDVGVPSTSLEARDDQLMRIHISGMSLAMHAKWKYKQKSWPKIGDDGTVDLKAKDMSLSQTVSVRNDGSGRLVVLAADCSFDVRKISVKFHGGASWLYNLFTSFIEGKIKDHLRSQVCKMVTGKINEFGKELPTTLPVSIQVSDGVEVSCAILGDPVLSSSYLLTNHDGEFMSAEHSQEVPISPASLPAASSVDPTSKMVFIWLTSYTFDTAAYIYKGAAYMDYSIKNEEVPNVLLKTTADYKSIVPELYRRFPNKDVEYIMETKQPPSLLLSRGQARIVGEAEASILVVESGVTPQLAFSLTVSVQCDVEFEIQTRSSGQVIAGDITSFTTEISNIDSVIGEIDPTPFQELLHTMVQFMAIPHINRILNAGLAIPSRSGLAATDTTITIEEGYILVGADLSYSL</sequence>
<dbReference type="GO" id="GO:0005615">
    <property type="term" value="C:extracellular space"/>
    <property type="evidence" value="ECO:0007669"/>
    <property type="project" value="TreeGrafter"/>
</dbReference>
<comment type="similarity">
    <text evidence="1">Belongs to the BPI/LBP/Plunc superfamily. BPI/LBP family.</text>
</comment>
<organism evidence="7 8">
    <name type="scientific">Geodia barretti</name>
    <name type="common">Barrett's horny sponge</name>
    <dbReference type="NCBI Taxonomy" id="519541"/>
    <lineage>
        <taxon>Eukaryota</taxon>
        <taxon>Metazoa</taxon>
        <taxon>Porifera</taxon>
        <taxon>Demospongiae</taxon>
        <taxon>Heteroscleromorpha</taxon>
        <taxon>Tetractinellida</taxon>
        <taxon>Astrophorina</taxon>
        <taxon>Geodiidae</taxon>
        <taxon>Geodia</taxon>
    </lineage>
</organism>
<evidence type="ECO:0000313" key="7">
    <source>
        <dbReference type="EMBL" id="CAI8053216.1"/>
    </source>
</evidence>
<evidence type="ECO:0000256" key="1">
    <source>
        <dbReference type="ARBA" id="ARBA00007292"/>
    </source>
</evidence>
<dbReference type="InterPro" id="IPR017943">
    <property type="entry name" value="Bactericidal_perm-incr_a/b_dom"/>
</dbReference>
<dbReference type="PANTHER" id="PTHR10504:SF131">
    <property type="entry name" value="BPI2 DOMAIN-CONTAINING PROTEIN"/>
    <property type="match status" value="1"/>
</dbReference>
<dbReference type="Pfam" id="PF01273">
    <property type="entry name" value="LBP_BPI_CETP"/>
    <property type="match status" value="1"/>
</dbReference>
<comment type="caution">
    <text evidence="7">The sequence shown here is derived from an EMBL/GenBank/DDBJ whole genome shotgun (WGS) entry which is preliminary data.</text>
</comment>
<protein>
    <submittedName>
        <fullName evidence="7">Lipopolysaccharide-binding protein</fullName>
    </submittedName>
</protein>
<dbReference type="Gene3D" id="3.15.20.10">
    <property type="entry name" value="Bactericidal permeability-increasing protein, domain 2"/>
    <property type="match status" value="1"/>
</dbReference>
<evidence type="ECO:0000256" key="3">
    <source>
        <dbReference type="ARBA" id="ARBA00023180"/>
    </source>
</evidence>
<evidence type="ECO:0000256" key="4">
    <source>
        <dbReference type="SAM" id="SignalP"/>
    </source>
</evidence>
<feature type="domain" description="Lipid-binding serum glycoprotein C-terminal" evidence="6">
    <location>
        <begin position="279"/>
        <end position="484"/>
    </location>
</feature>
<feature type="signal peptide" evidence="4">
    <location>
        <begin position="1"/>
        <end position="26"/>
    </location>
</feature>
<dbReference type="FunFam" id="3.15.10.10:FF:000001">
    <property type="entry name" value="phospholipid transfer protein-like"/>
    <property type="match status" value="1"/>
</dbReference>
<evidence type="ECO:0000256" key="2">
    <source>
        <dbReference type="ARBA" id="ARBA00023157"/>
    </source>
</evidence>
<evidence type="ECO:0000259" key="5">
    <source>
        <dbReference type="SMART" id="SM00328"/>
    </source>
</evidence>
<dbReference type="InterPro" id="IPR032942">
    <property type="entry name" value="BPI/LBP/Plunc"/>
</dbReference>
<dbReference type="GO" id="GO:0008289">
    <property type="term" value="F:lipid binding"/>
    <property type="evidence" value="ECO:0007669"/>
    <property type="project" value="InterPro"/>
</dbReference>
<evidence type="ECO:0000313" key="8">
    <source>
        <dbReference type="Proteomes" id="UP001174909"/>
    </source>
</evidence>
<evidence type="ECO:0000259" key="6">
    <source>
        <dbReference type="SMART" id="SM00329"/>
    </source>
</evidence>
<dbReference type="SMART" id="SM00329">
    <property type="entry name" value="BPI2"/>
    <property type="match status" value="1"/>
</dbReference>
<keyword evidence="3" id="KW-0325">Glycoprotein</keyword>
<feature type="chain" id="PRO_5041230705" evidence="4">
    <location>
        <begin position="27"/>
        <end position="490"/>
    </location>
</feature>
<keyword evidence="2" id="KW-1015">Disulfide bond</keyword>
<accession>A0AA35XI51</accession>
<dbReference type="SUPFAM" id="SSF55394">
    <property type="entry name" value="Bactericidal permeability-increasing protein, BPI"/>
    <property type="match status" value="2"/>
</dbReference>
<dbReference type="SMART" id="SM00328">
    <property type="entry name" value="BPI1"/>
    <property type="match status" value="1"/>
</dbReference>
<name>A0AA35XI51_GEOBA</name>
<keyword evidence="4" id="KW-0732">Signal</keyword>
<gene>
    <name evidence="7" type="ORF">GBAR_LOCUS29104</name>
</gene>
<dbReference type="Gene3D" id="3.15.10.10">
    <property type="entry name" value="Bactericidal permeability-increasing protein, domain 1"/>
    <property type="match status" value="1"/>
</dbReference>